<protein>
    <submittedName>
        <fullName evidence="2">Signal peptide protein</fullName>
    </submittedName>
</protein>
<dbReference type="Pfam" id="PF12779">
    <property type="entry name" value="WXXGXW"/>
    <property type="match status" value="1"/>
</dbReference>
<evidence type="ECO:0000313" key="3">
    <source>
        <dbReference type="Proteomes" id="UP000254573"/>
    </source>
</evidence>
<dbReference type="EMBL" id="UGSG01000001">
    <property type="protein sequence ID" value="SUA81496.1"/>
    <property type="molecule type" value="Genomic_DNA"/>
</dbReference>
<organism evidence="1 3">
    <name type="scientific">Pandoraea pnomenusa</name>
    <dbReference type="NCBI Taxonomy" id="93220"/>
    <lineage>
        <taxon>Bacteria</taxon>
        <taxon>Pseudomonadati</taxon>
        <taxon>Pseudomonadota</taxon>
        <taxon>Betaproteobacteria</taxon>
        <taxon>Burkholderiales</taxon>
        <taxon>Burkholderiaceae</taxon>
        <taxon>Pandoraea</taxon>
    </lineage>
</organism>
<reference evidence="1 3" key="1">
    <citation type="submission" date="2018-06" db="EMBL/GenBank/DDBJ databases">
        <authorList>
            <consortium name="Pathogen Informatics"/>
            <person name="Doyle S."/>
        </authorList>
    </citation>
    <scope>NUCLEOTIDE SEQUENCE [LARGE SCALE GENOMIC DNA]</scope>
    <source>
        <strain evidence="1 3">NCTC13160</strain>
    </source>
</reference>
<proteinExistence type="predicted"/>
<accession>A0A378YWC6</accession>
<dbReference type="AlphaFoldDB" id="A0A378YWC6"/>
<dbReference type="InterPro" id="IPR024447">
    <property type="entry name" value="YXWGXW_rpt"/>
</dbReference>
<dbReference type="Proteomes" id="UP000361468">
    <property type="component" value="Unassembled WGS sequence"/>
</dbReference>
<reference evidence="2 4" key="2">
    <citation type="submission" date="2019-08" db="EMBL/GenBank/DDBJ databases">
        <authorList>
            <person name="Peeters C."/>
        </authorList>
    </citation>
    <scope>NUCLEOTIDE SEQUENCE [LARGE SCALE GENOMIC DNA]</scope>
    <source>
        <strain evidence="2 4">LMG 31119</strain>
    </source>
</reference>
<sequence length="172" mass="19225">MHNFLAIIDRVRMSSASLPTVCASSSASASTASPASTLSTVFPLRSSFQTLSTRVLRAATSRVHRRHALAVVLCLASLPVLADVTLQRGPPPPRFENPPAAPKGQFWVPGYWQWKDGRYDWVDGHMEARRPGMRYTAPHWEETGEHQWTLREGKWDRSGWGPGTIHEIRAPE</sequence>
<evidence type="ECO:0000313" key="2">
    <source>
        <dbReference type="EMBL" id="VVE63512.1"/>
    </source>
</evidence>
<keyword evidence="4" id="KW-1185">Reference proteome</keyword>
<dbReference type="Proteomes" id="UP000254573">
    <property type="component" value="Unassembled WGS sequence"/>
</dbReference>
<dbReference type="EMBL" id="CABPSO010000003">
    <property type="protein sequence ID" value="VVE63512.1"/>
    <property type="molecule type" value="Genomic_DNA"/>
</dbReference>
<evidence type="ECO:0000313" key="1">
    <source>
        <dbReference type="EMBL" id="SUA81496.1"/>
    </source>
</evidence>
<gene>
    <name evidence="1" type="ORF">NCTC13160_04359</name>
    <name evidence="2" type="ORF">PPN31119_01260</name>
</gene>
<evidence type="ECO:0000313" key="4">
    <source>
        <dbReference type="Proteomes" id="UP000361468"/>
    </source>
</evidence>
<name>A0A378YWC6_9BURK</name>
<dbReference type="STRING" id="93220.A6P55_18600"/>